<comment type="caution">
    <text evidence="1">The sequence shown here is derived from an EMBL/GenBank/DDBJ whole genome shotgun (WGS) entry which is preliminary data.</text>
</comment>
<feature type="non-terminal residue" evidence="1">
    <location>
        <position position="189"/>
    </location>
</feature>
<evidence type="ECO:0000313" key="1">
    <source>
        <dbReference type="EMBL" id="KAJ2889287.1"/>
    </source>
</evidence>
<accession>A0ACC1LXL6</accession>
<keyword evidence="2" id="KW-1185">Reference proteome</keyword>
<proteinExistence type="predicted"/>
<name>A0ACC1LXL6_9FUNG</name>
<dbReference type="Proteomes" id="UP001139981">
    <property type="component" value="Unassembled WGS sequence"/>
</dbReference>
<gene>
    <name evidence="1" type="ORF">IWW38_004801</name>
</gene>
<protein>
    <submittedName>
        <fullName evidence="1">Uncharacterized protein</fullName>
    </submittedName>
</protein>
<sequence>MEDSFVNSKLTTFFNSMDGWGVFTCEFLVMPVVFEHGPDHYYVVWETRCASETPTLEWWANDTPVGGANTSLHVVNAQYRMIDKSHHRYSAIIGPVGLATKVNYRSFVQNLSTGNYTITRRNETELTQVLVMADNQSESDEFRQVLTAIQGHYGKNNVPDAILHAGDMVQTVDELNNWNSYLFTPMEDN</sequence>
<evidence type="ECO:0000313" key="2">
    <source>
        <dbReference type="Proteomes" id="UP001139981"/>
    </source>
</evidence>
<organism evidence="1 2">
    <name type="scientific">Coemansia aciculifera</name>
    <dbReference type="NCBI Taxonomy" id="417176"/>
    <lineage>
        <taxon>Eukaryota</taxon>
        <taxon>Fungi</taxon>
        <taxon>Fungi incertae sedis</taxon>
        <taxon>Zoopagomycota</taxon>
        <taxon>Kickxellomycotina</taxon>
        <taxon>Kickxellomycetes</taxon>
        <taxon>Kickxellales</taxon>
        <taxon>Kickxellaceae</taxon>
        <taxon>Coemansia</taxon>
    </lineage>
</organism>
<reference evidence="1" key="1">
    <citation type="submission" date="2022-07" db="EMBL/GenBank/DDBJ databases">
        <title>Phylogenomic reconstructions and comparative analyses of Kickxellomycotina fungi.</title>
        <authorList>
            <person name="Reynolds N.K."/>
            <person name="Stajich J.E."/>
            <person name="Barry K."/>
            <person name="Grigoriev I.V."/>
            <person name="Crous P."/>
            <person name="Smith M.E."/>
        </authorList>
    </citation>
    <scope>NUCLEOTIDE SEQUENCE</scope>
    <source>
        <strain evidence="1">CBS 190363</strain>
    </source>
</reference>
<dbReference type="EMBL" id="JANBVB010001916">
    <property type="protein sequence ID" value="KAJ2889287.1"/>
    <property type="molecule type" value="Genomic_DNA"/>
</dbReference>